<dbReference type="RefSeq" id="WP_012855459.1">
    <property type="nucleotide sequence ID" value="NZ_CP033021.1"/>
</dbReference>
<sequence>MRRSSNRAFFLKCFNYFKEIIKELRERKIKIDINKIPEIFNKENLISLKFLIQKNVLKTAKLFESSLSDDLKCIYIKYFKELKDDIKWTDFFFSKSSYYRKLNYLILAIAWFLIF</sequence>
<dbReference type="GeneID" id="89679220"/>
<evidence type="ECO:0000313" key="2">
    <source>
        <dbReference type="Proteomes" id="UP000029712"/>
    </source>
</evidence>
<name>A0A454C9G6_METHO</name>
<reference evidence="1 2" key="1">
    <citation type="submission" date="2014-08" db="EMBL/GenBank/DDBJ databases">
        <authorList>
            <person name="Kuleshov K."/>
            <person name="Dedkov V."/>
            <person name="Markelov M."/>
            <person name="Pimkina E."/>
        </authorList>
    </citation>
    <scope>NUCLEOTIDE SEQUENCE [LARGE SCALE GENOMIC DNA]</scope>
    <source>
        <strain evidence="2">TOA</strain>
    </source>
</reference>
<accession>A0A454C9G6</accession>
<gene>
    <name evidence="1" type="ORF">KN71_001140</name>
</gene>
<protein>
    <submittedName>
        <fullName evidence="1">Uncharacterized protein</fullName>
    </submittedName>
</protein>
<dbReference type="AlphaFoldDB" id="A0A454C9G6"/>
<evidence type="ECO:0000313" key="1">
    <source>
        <dbReference type="EMBL" id="AYN65308.1"/>
    </source>
</evidence>
<dbReference type="Proteomes" id="UP000029712">
    <property type="component" value="Chromosome"/>
</dbReference>
<reference evidence="1 2" key="2">
    <citation type="submission" date="2018-10" db="EMBL/GenBank/DDBJ databases">
        <title>Detection and isolation of Mycoplasma hominis as a predominant microorganism from pelvic cavity of patient with salpingitis and tubo-ovarian abscess.</title>
        <authorList>
            <person name="Guschin A.E."/>
            <person name="Khayrullina G.A."/>
            <person name="Rakovskaya I.V."/>
            <person name="Shelenkov A.A."/>
            <person name="Shagin D.A."/>
        </authorList>
    </citation>
    <scope>NUCLEOTIDE SEQUENCE [LARGE SCALE GENOMIC DNA]</scope>
    <source>
        <strain evidence="2">TOA</strain>
    </source>
</reference>
<organism evidence="1 2">
    <name type="scientific">Metamycoplasma hominis</name>
    <name type="common">Mycoplasma hominis</name>
    <dbReference type="NCBI Taxonomy" id="2098"/>
    <lineage>
        <taxon>Bacteria</taxon>
        <taxon>Bacillati</taxon>
        <taxon>Mycoplasmatota</taxon>
        <taxon>Mycoplasmoidales</taxon>
        <taxon>Metamycoplasmataceae</taxon>
        <taxon>Metamycoplasma</taxon>
    </lineage>
</organism>
<dbReference type="OrthoDB" id="398478at2"/>
<dbReference type="EMBL" id="CP033021">
    <property type="protein sequence ID" value="AYN65308.1"/>
    <property type="molecule type" value="Genomic_DNA"/>
</dbReference>
<proteinExistence type="predicted"/>